<proteinExistence type="predicted"/>
<dbReference type="Proteomes" id="UP001604277">
    <property type="component" value="Unassembled WGS sequence"/>
</dbReference>
<dbReference type="AlphaFoldDB" id="A0ABD1RHU1"/>
<gene>
    <name evidence="1" type="ORF">Fot_41262</name>
</gene>
<keyword evidence="2" id="KW-1185">Reference proteome</keyword>
<organism evidence="1 2">
    <name type="scientific">Forsythia ovata</name>
    <dbReference type="NCBI Taxonomy" id="205694"/>
    <lineage>
        <taxon>Eukaryota</taxon>
        <taxon>Viridiplantae</taxon>
        <taxon>Streptophyta</taxon>
        <taxon>Embryophyta</taxon>
        <taxon>Tracheophyta</taxon>
        <taxon>Spermatophyta</taxon>
        <taxon>Magnoliopsida</taxon>
        <taxon>eudicotyledons</taxon>
        <taxon>Gunneridae</taxon>
        <taxon>Pentapetalae</taxon>
        <taxon>asterids</taxon>
        <taxon>lamiids</taxon>
        <taxon>Lamiales</taxon>
        <taxon>Oleaceae</taxon>
        <taxon>Forsythieae</taxon>
        <taxon>Forsythia</taxon>
    </lineage>
</organism>
<protein>
    <submittedName>
        <fullName evidence="1">Linoleate 13S-lipoxygenase 2-1</fullName>
    </submittedName>
</protein>
<name>A0ABD1RHU1_9LAMI</name>
<dbReference type="EMBL" id="JBFOLJ010000012">
    <property type="protein sequence ID" value="KAL2487970.1"/>
    <property type="molecule type" value="Genomic_DNA"/>
</dbReference>
<comment type="caution">
    <text evidence="1">The sequence shown here is derived from an EMBL/GenBank/DDBJ whole genome shotgun (WGS) entry which is preliminary data.</text>
</comment>
<reference evidence="2" key="1">
    <citation type="submission" date="2024-07" db="EMBL/GenBank/DDBJ databases">
        <title>Two chromosome-level genome assemblies of Korean endemic species Abeliophyllum distichum and Forsythia ovata (Oleaceae).</title>
        <authorList>
            <person name="Jang H."/>
        </authorList>
    </citation>
    <scope>NUCLEOTIDE SEQUENCE [LARGE SCALE GENOMIC DNA]</scope>
</reference>
<accession>A0ABD1RHU1</accession>
<evidence type="ECO:0000313" key="1">
    <source>
        <dbReference type="EMBL" id="KAL2487970.1"/>
    </source>
</evidence>
<evidence type="ECO:0000313" key="2">
    <source>
        <dbReference type="Proteomes" id="UP001604277"/>
    </source>
</evidence>
<sequence>MKICCAKTWPCTGGNACFAVTPKFESVRKLENVRVGRASRTIKEVQTSTEKSTTITTTTSVAVEITVLKTLGGVLHQVGLVKEVLHVELVAAVLDPCKYTYTIDYQTTIFKYN</sequence>